<feature type="region of interest" description="Disordered" evidence="1">
    <location>
        <begin position="53"/>
        <end position="75"/>
    </location>
</feature>
<feature type="compositionally biased region" description="Polar residues" evidence="1">
    <location>
        <begin position="66"/>
        <end position="75"/>
    </location>
</feature>
<evidence type="ECO:0000256" key="1">
    <source>
        <dbReference type="SAM" id="MobiDB-lite"/>
    </source>
</evidence>
<name>A0A0U1KW99_9FIRM</name>
<proteinExistence type="predicted"/>
<dbReference type="AlphaFoldDB" id="A0A0U1KW99"/>
<evidence type="ECO:0000313" key="3">
    <source>
        <dbReference type="Proteomes" id="UP000049855"/>
    </source>
</evidence>
<gene>
    <name evidence="2" type="ORF">SpAn4DRAFT_3517</name>
</gene>
<dbReference type="EMBL" id="CTRP01000005">
    <property type="protein sequence ID" value="CQR71651.1"/>
    <property type="molecule type" value="Genomic_DNA"/>
</dbReference>
<organism evidence="2 3">
    <name type="scientific">Sporomusa ovata</name>
    <dbReference type="NCBI Taxonomy" id="2378"/>
    <lineage>
        <taxon>Bacteria</taxon>
        <taxon>Bacillati</taxon>
        <taxon>Bacillota</taxon>
        <taxon>Negativicutes</taxon>
        <taxon>Selenomonadales</taxon>
        <taxon>Sporomusaceae</taxon>
        <taxon>Sporomusa</taxon>
    </lineage>
</organism>
<evidence type="ECO:0000313" key="2">
    <source>
        <dbReference type="EMBL" id="CQR71651.1"/>
    </source>
</evidence>
<dbReference type="RefSeq" id="WP_021168734.1">
    <property type="nucleotide sequence ID" value="NZ_CTRP01000005.1"/>
</dbReference>
<accession>A0A0U1KW99</accession>
<dbReference type="Proteomes" id="UP000049855">
    <property type="component" value="Unassembled WGS sequence"/>
</dbReference>
<sequence>MKCIINAGNCIHNSAGQCQDKPKPEYIPCFGTVCFNIVTRKEVERIGMEPSRLSTNRSNLRHSKTAQDTQVLEIG</sequence>
<keyword evidence="3" id="KW-1185">Reference proteome</keyword>
<reference evidence="3" key="1">
    <citation type="submission" date="2015-03" db="EMBL/GenBank/DDBJ databases">
        <authorList>
            <person name="Nijsse Bart"/>
        </authorList>
    </citation>
    <scope>NUCLEOTIDE SEQUENCE [LARGE SCALE GENOMIC DNA]</scope>
</reference>
<protein>
    <submittedName>
        <fullName evidence="2">Uncharacterized protein</fullName>
    </submittedName>
</protein>